<dbReference type="InterPro" id="IPR011051">
    <property type="entry name" value="RmlC_Cupin_sf"/>
</dbReference>
<dbReference type="CDD" id="cd07010">
    <property type="entry name" value="cupin_PMI_type_I_N_bac"/>
    <property type="match status" value="1"/>
</dbReference>
<dbReference type="PANTHER" id="PTHR42742">
    <property type="entry name" value="TRANSCRIPTIONAL REPRESSOR MPRA"/>
    <property type="match status" value="1"/>
</dbReference>
<dbReference type="PANTHER" id="PTHR42742:SF3">
    <property type="entry name" value="FRUCTOKINASE"/>
    <property type="match status" value="1"/>
</dbReference>
<name>A0A8K0NF87_9HYPO</name>
<dbReference type="GO" id="GO:0046872">
    <property type="term" value="F:metal ion binding"/>
    <property type="evidence" value="ECO:0007669"/>
    <property type="project" value="UniProtKB-KW"/>
</dbReference>
<organism evidence="3 4">
    <name type="scientific">Claviceps africana</name>
    <dbReference type="NCBI Taxonomy" id="83212"/>
    <lineage>
        <taxon>Eukaryota</taxon>
        <taxon>Fungi</taxon>
        <taxon>Dikarya</taxon>
        <taxon>Ascomycota</taxon>
        <taxon>Pezizomycotina</taxon>
        <taxon>Sordariomycetes</taxon>
        <taxon>Hypocreomycetidae</taxon>
        <taxon>Hypocreales</taxon>
        <taxon>Clavicipitaceae</taxon>
        <taxon>Claviceps</taxon>
    </lineage>
</organism>
<dbReference type="InterPro" id="IPR051804">
    <property type="entry name" value="Carb_Metab_Reg_Kinase/Isom"/>
</dbReference>
<comment type="caution">
    <text evidence="3">The sequence shown here is derived from an EMBL/GenBank/DDBJ whole genome shotgun (WGS) entry which is preliminary data.</text>
</comment>
<dbReference type="Gene3D" id="2.60.120.10">
    <property type="entry name" value="Jelly Rolls"/>
    <property type="match status" value="2"/>
</dbReference>
<evidence type="ECO:0000256" key="1">
    <source>
        <dbReference type="ARBA" id="ARBA00022723"/>
    </source>
</evidence>
<proteinExistence type="predicted"/>
<dbReference type="Proteomes" id="UP000811619">
    <property type="component" value="Unassembled WGS sequence"/>
</dbReference>
<dbReference type="OrthoDB" id="3452273at2759"/>
<dbReference type="AlphaFoldDB" id="A0A8K0NF87"/>
<protein>
    <recommendedName>
        <fullName evidence="5">Mannose-6-phosphate isomerase</fullName>
    </recommendedName>
</protein>
<dbReference type="SUPFAM" id="SSF51182">
    <property type="entry name" value="RmlC-like cupins"/>
    <property type="match status" value="1"/>
</dbReference>
<dbReference type="EMBL" id="SRPY01001338">
    <property type="protein sequence ID" value="KAG5913410.1"/>
    <property type="molecule type" value="Genomic_DNA"/>
</dbReference>
<reference evidence="3" key="1">
    <citation type="journal article" date="2020" name="bioRxiv">
        <title>Whole genome comparisons of ergot fungi reveals the divergence and evolution of species within the genus Claviceps are the result of varying mechanisms driving genome evolution and host range expansion.</title>
        <authorList>
            <person name="Wyka S.A."/>
            <person name="Mondo S.J."/>
            <person name="Liu M."/>
            <person name="Dettman J."/>
            <person name="Nalam V."/>
            <person name="Broders K.D."/>
        </authorList>
    </citation>
    <scope>NUCLEOTIDE SEQUENCE</scope>
    <source>
        <strain evidence="3">CCC 489</strain>
    </source>
</reference>
<evidence type="ECO:0000256" key="2">
    <source>
        <dbReference type="ARBA" id="ARBA00022833"/>
    </source>
</evidence>
<evidence type="ECO:0000313" key="3">
    <source>
        <dbReference type="EMBL" id="KAG5913410.1"/>
    </source>
</evidence>
<keyword evidence="1" id="KW-0479">Metal-binding</keyword>
<keyword evidence="2" id="KW-0862">Zinc</keyword>
<gene>
    <name evidence="3" type="ORF">E4U42_001189</name>
</gene>
<evidence type="ECO:0008006" key="5">
    <source>
        <dbReference type="Google" id="ProtNLM"/>
    </source>
</evidence>
<accession>A0A8K0NF87</accession>
<sequence>MPSILLPANRPESRIFAGGARISAFRSSSANYSSHQGEDWVASTTCCFGTASLGYTRLPDGPLLHEAVAAEPDKWLGPRHTAKYGADTKILVKLLDADQRLPVHAHPHVDWAKQHLGRAHGKAEAWYVLTPGSVWVGLTEDVDRDELLALVESERGAELLPRMHRFDVQPHQTVYVPPGTLHAIGEGVMVVEVQEPEDMSILCEWAGLNVDGKKDGHLGLGFPVALTGVDTRGRTREQAERCWVTRRAEDSVDGVFARDSLEYFRLERLAVKGPTPTREGFAVVIVLEGDLSLRTERAPQPVAMAKGSTAVVPYEDGAMHLDGEGDVLIARPPL</sequence>
<dbReference type="InterPro" id="IPR014710">
    <property type="entry name" value="RmlC-like_jellyroll"/>
</dbReference>
<evidence type="ECO:0000313" key="4">
    <source>
        <dbReference type="Proteomes" id="UP000811619"/>
    </source>
</evidence>
<keyword evidence="4" id="KW-1185">Reference proteome</keyword>